<dbReference type="InterPro" id="IPR023171">
    <property type="entry name" value="Na/H_antiporter_dom_sf"/>
</dbReference>
<comment type="function">
    <text evidence="6">Na(+)/H(+) antiporter that extrudes sodium in exchange for external protons.</text>
</comment>
<keyword evidence="8" id="KW-1185">Reference proteome</keyword>
<dbReference type="PANTHER" id="PTHR30341">
    <property type="entry name" value="SODIUM ION/PROTON ANTIPORTER NHAA-RELATED"/>
    <property type="match status" value="1"/>
</dbReference>
<evidence type="ECO:0000313" key="8">
    <source>
        <dbReference type="Proteomes" id="UP000002931"/>
    </source>
</evidence>
<feature type="transmembrane region" description="Helical" evidence="6">
    <location>
        <begin position="336"/>
        <end position="360"/>
    </location>
</feature>
<keyword evidence="6" id="KW-0739">Sodium transport</keyword>
<evidence type="ECO:0000256" key="2">
    <source>
        <dbReference type="ARBA" id="ARBA00022475"/>
    </source>
</evidence>
<keyword evidence="6" id="KW-0050">Antiport</keyword>
<dbReference type="OrthoDB" id="9808135at2"/>
<dbReference type="InterPro" id="IPR004670">
    <property type="entry name" value="NhaA"/>
</dbReference>
<evidence type="ECO:0000256" key="6">
    <source>
        <dbReference type="HAMAP-Rule" id="MF_01844"/>
    </source>
</evidence>
<sequence>MYRVWNFIANYSVLLVGGALIALVWANLDTESYRHFIHYPLWFNGWIGLDLHAWDAAFGPEAGRFETGDVESVLTVQTLVNDLLMAFFFAFAGKEVWEALILKRGALRGRKAATPLIATLGGMLGPIVVFLSLASLMGSDIYDAVARGWAVPTASDIAFSYIVGRVVFGAGHPALRFLLLLAIADDAGGLVILALFYPPGDFAPEWLAVSLFASVFVYLAFNLIPRRMDRGDQTRARSTWVRLNLKWYPYAIAGIVSLLAFTQSGLHPALGLLPVIPAIPHADRAFGIFAEAETHLHDILNQIEHALQIPVELILFLFGLVNAGVAFAALAEPTWLVLGGLVIGKPVGIFLFGLVAARLLRLGLPEGMRVADLFIVGIVAAMGFTVALFFAAAAFDPGPVQDAAKIGAFFSLGAAILAIALGKLLRVEKRRA</sequence>
<feature type="transmembrane region" description="Helical" evidence="6">
    <location>
        <begin position="149"/>
        <end position="168"/>
    </location>
</feature>
<reference evidence="7 8" key="1">
    <citation type="journal article" date="2010" name="J. Bacteriol.">
        <title>Genome sequences of Pelagibaca bermudensis HTCC2601T and Maritimibacter alkaliphilus HTCC2654T, the type strains of two marine Roseobacter genera.</title>
        <authorList>
            <person name="Thrash J.C."/>
            <person name="Cho J.C."/>
            <person name="Ferriera S."/>
            <person name="Johnson J."/>
            <person name="Vergin K.L."/>
            <person name="Giovannoni S.J."/>
        </authorList>
    </citation>
    <scope>NUCLEOTIDE SEQUENCE [LARGE SCALE GENOMIC DNA]</scope>
    <source>
        <strain evidence="7 8">HTCC2654</strain>
    </source>
</reference>
<proteinExistence type="inferred from homology"/>
<gene>
    <name evidence="6" type="primary">nhaA</name>
    <name evidence="7" type="ORF">RB2654_19308</name>
</gene>
<feature type="transmembrane region" description="Helical" evidence="6">
    <location>
        <begin position="406"/>
        <end position="425"/>
    </location>
</feature>
<feature type="transmembrane region" description="Helical" evidence="6">
    <location>
        <begin position="203"/>
        <end position="224"/>
    </location>
</feature>
<organism evidence="7 8">
    <name type="scientific">Maritimibacter alkaliphilus HTCC2654</name>
    <dbReference type="NCBI Taxonomy" id="314271"/>
    <lineage>
        <taxon>Bacteria</taxon>
        <taxon>Pseudomonadati</taxon>
        <taxon>Pseudomonadota</taxon>
        <taxon>Alphaproteobacteria</taxon>
        <taxon>Rhodobacterales</taxon>
        <taxon>Roseobacteraceae</taxon>
        <taxon>Maritimibacter</taxon>
    </lineage>
</organism>
<dbReference type="GO" id="GO:0006885">
    <property type="term" value="P:regulation of pH"/>
    <property type="evidence" value="ECO:0007669"/>
    <property type="project" value="InterPro"/>
</dbReference>
<dbReference type="AlphaFoldDB" id="A3VA22"/>
<keyword evidence="5 6" id="KW-0472">Membrane</keyword>
<feature type="transmembrane region" description="Helical" evidence="6">
    <location>
        <begin position="114"/>
        <end position="137"/>
    </location>
</feature>
<feature type="transmembrane region" description="Helical" evidence="6">
    <location>
        <begin position="372"/>
        <end position="394"/>
    </location>
</feature>
<comment type="caution">
    <text evidence="7">The sequence shown here is derived from an EMBL/GenBank/DDBJ whole genome shotgun (WGS) entry which is preliminary data.</text>
</comment>
<protein>
    <recommendedName>
        <fullName evidence="6">Na(+)/H(+) antiporter NhaA</fullName>
    </recommendedName>
    <alternativeName>
        <fullName evidence="6">Sodium/proton antiporter NhaA</fullName>
    </alternativeName>
</protein>
<dbReference type="Gene3D" id="1.20.1530.10">
    <property type="entry name" value="Na+/H+ antiporter like domain"/>
    <property type="match status" value="1"/>
</dbReference>
<comment type="subcellular location">
    <subcellularLocation>
        <location evidence="1">Cell inner membrane</location>
        <topology evidence="1">Multi-pass membrane protein</topology>
    </subcellularLocation>
    <subcellularLocation>
        <location evidence="6">Cell membrane</location>
        <topology evidence="6">Multi-pass membrane protein</topology>
    </subcellularLocation>
</comment>
<comment type="similarity">
    <text evidence="6">Belongs to the NhaA Na(+)/H(+) (TC 2.A.33) antiporter family.</text>
</comment>
<keyword evidence="4 6" id="KW-1133">Transmembrane helix</keyword>
<keyword evidence="6" id="KW-0915">Sodium</keyword>
<dbReference type="Pfam" id="PF06965">
    <property type="entry name" value="Na_H_antiport_1"/>
    <property type="match status" value="1"/>
</dbReference>
<dbReference type="RefSeq" id="WP_008334612.1">
    <property type="nucleotide sequence ID" value="NZ_CH902578.1"/>
</dbReference>
<evidence type="ECO:0000313" key="7">
    <source>
        <dbReference type="EMBL" id="EAQ14763.1"/>
    </source>
</evidence>
<dbReference type="HAMAP" id="MF_01844">
    <property type="entry name" value="NhaA"/>
    <property type="match status" value="1"/>
</dbReference>
<name>A3VA22_9RHOB</name>
<keyword evidence="3 6" id="KW-0812">Transmembrane</keyword>
<feature type="transmembrane region" description="Helical" evidence="6">
    <location>
        <begin position="175"/>
        <end position="197"/>
    </location>
</feature>
<feature type="transmembrane region" description="Helical" evidence="6">
    <location>
        <begin position="7"/>
        <end position="26"/>
    </location>
</feature>
<feature type="transmembrane region" description="Helical" evidence="6">
    <location>
        <begin position="311"/>
        <end position="330"/>
    </location>
</feature>
<keyword evidence="6" id="KW-0813">Transport</keyword>
<dbReference type="STRING" id="314271.RB2654_19308"/>
<dbReference type="GO" id="GO:0015385">
    <property type="term" value="F:sodium:proton antiporter activity"/>
    <property type="evidence" value="ECO:0007669"/>
    <property type="project" value="TreeGrafter"/>
</dbReference>
<keyword evidence="2 6" id="KW-1003">Cell membrane</keyword>
<dbReference type="HOGENOM" id="CLU_015803_1_2_5"/>
<keyword evidence="6" id="KW-0406">Ion transport</keyword>
<evidence type="ECO:0000256" key="5">
    <source>
        <dbReference type="ARBA" id="ARBA00023136"/>
    </source>
</evidence>
<dbReference type="EMBL" id="AAMT01000001">
    <property type="protein sequence ID" value="EAQ14763.1"/>
    <property type="molecule type" value="Genomic_DNA"/>
</dbReference>
<evidence type="ECO:0000256" key="3">
    <source>
        <dbReference type="ARBA" id="ARBA00022692"/>
    </source>
</evidence>
<comment type="catalytic activity">
    <reaction evidence="6">
        <text>Na(+)(in) + 2 H(+)(out) = Na(+)(out) + 2 H(+)(in)</text>
        <dbReference type="Rhea" id="RHEA:29251"/>
        <dbReference type="ChEBI" id="CHEBI:15378"/>
        <dbReference type="ChEBI" id="CHEBI:29101"/>
    </reaction>
</comment>
<evidence type="ECO:0000256" key="1">
    <source>
        <dbReference type="ARBA" id="ARBA00004429"/>
    </source>
</evidence>
<evidence type="ECO:0000256" key="4">
    <source>
        <dbReference type="ARBA" id="ARBA00022989"/>
    </source>
</evidence>
<dbReference type="PANTHER" id="PTHR30341:SF0">
    <property type="entry name" value="NA(+)_H(+) ANTIPORTER NHAA"/>
    <property type="match status" value="1"/>
</dbReference>
<accession>A3VA22</accession>
<dbReference type="GO" id="GO:0005886">
    <property type="term" value="C:plasma membrane"/>
    <property type="evidence" value="ECO:0007669"/>
    <property type="project" value="UniProtKB-SubCell"/>
</dbReference>
<dbReference type="eggNOG" id="COG3004">
    <property type="taxonomic scope" value="Bacteria"/>
</dbReference>
<dbReference type="Proteomes" id="UP000002931">
    <property type="component" value="Unassembled WGS sequence"/>
</dbReference>